<evidence type="ECO:0000256" key="4">
    <source>
        <dbReference type="ARBA" id="ARBA00022801"/>
    </source>
</evidence>
<dbReference type="SUPFAM" id="SSF56655">
    <property type="entry name" value="Carbohydrate phosphatase"/>
    <property type="match status" value="1"/>
</dbReference>
<feature type="binding site" evidence="6">
    <location>
        <position position="82"/>
    </location>
    <ligand>
        <name>Mg(2+)</name>
        <dbReference type="ChEBI" id="CHEBI:18420"/>
        <label>1</label>
        <note>catalytic</note>
    </ligand>
</feature>
<evidence type="ECO:0000256" key="6">
    <source>
        <dbReference type="PIRSR" id="PIRSR600760-2"/>
    </source>
</evidence>
<evidence type="ECO:0000313" key="9">
    <source>
        <dbReference type="Proteomes" id="UP000198857"/>
    </source>
</evidence>
<evidence type="ECO:0000256" key="3">
    <source>
        <dbReference type="ARBA" id="ARBA00022723"/>
    </source>
</evidence>
<comment type="cofactor">
    <cofactor evidence="1 6">
        <name>Mg(2+)</name>
        <dbReference type="ChEBI" id="CHEBI:18420"/>
    </cofactor>
</comment>
<feature type="binding site" evidence="6">
    <location>
        <position position="84"/>
    </location>
    <ligand>
        <name>Mg(2+)</name>
        <dbReference type="ChEBI" id="CHEBI:18420"/>
        <label>1</label>
        <note>catalytic</note>
    </ligand>
</feature>
<keyword evidence="9" id="KW-1185">Reference proteome</keyword>
<dbReference type="GO" id="GO:0046872">
    <property type="term" value="F:metal ion binding"/>
    <property type="evidence" value="ECO:0007669"/>
    <property type="project" value="UniProtKB-KW"/>
</dbReference>
<feature type="region of interest" description="Disordered" evidence="7">
    <location>
        <begin position="89"/>
        <end position="151"/>
    </location>
</feature>
<name>A0A1I5PI28_9ACTN</name>
<dbReference type="InterPro" id="IPR051090">
    <property type="entry name" value="Inositol_monoP_superfamily"/>
</dbReference>
<dbReference type="Gene3D" id="3.40.190.80">
    <property type="match status" value="1"/>
</dbReference>
<organism evidence="8 9">
    <name type="scientific">Geodermatophilus dictyosporus</name>
    <dbReference type="NCBI Taxonomy" id="1523247"/>
    <lineage>
        <taxon>Bacteria</taxon>
        <taxon>Bacillati</taxon>
        <taxon>Actinomycetota</taxon>
        <taxon>Actinomycetes</taxon>
        <taxon>Geodermatophilales</taxon>
        <taxon>Geodermatophilaceae</taxon>
        <taxon>Geodermatophilus</taxon>
    </lineage>
</organism>
<dbReference type="PANTHER" id="PTHR43200:SF6">
    <property type="entry name" value="3'(2'),5'-BISPHOSPHATE NUCLEOTIDASE"/>
    <property type="match status" value="1"/>
</dbReference>
<comment type="similarity">
    <text evidence="2">Belongs to the inositol monophosphatase superfamily.</text>
</comment>
<dbReference type="EMBL" id="FOWQ01000004">
    <property type="protein sequence ID" value="SFP33778.1"/>
    <property type="molecule type" value="Genomic_DNA"/>
</dbReference>
<keyword evidence="5 6" id="KW-0460">Magnesium</keyword>
<dbReference type="STRING" id="1523247.SAMN05660464_2843"/>
<dbReference type="PANTHER" id="PTHR43200">
    <property type="entry name" value="PHOSPHATASE"/>
    <property type="match status" value="1"/>
</dbReference>
<sequence>MEADDDLRLAFDAAGRVGELALAHFRSGVPATRKADGSPVTAADLAVERLLRETLSQARSGDAFLGEESGRLGDSDRVRILDPLAAPASSAGVIRTGGSTSRRRSGDHGGRRRRLPGAAVLLVGDPGVGPSSRPGPARTPGPGACRSARPRCSPARCSTPWTTSPGPGSHPVLGAPGSPLPLVELVRGEIDGFLAERHHTWDHAPWILIVEEAGGRFTDLTGGRASDRGGGLYSNAALRGQLLTALHSPAAP</sequence>
<dbReference type="Pfam" id="PF00459">
    <property type="entry name" value="Inositol_P"/>
    <property type="match status" value="2"/>
</dbReference>
<proteinExistence type="inferred from homology"/>
<keyword evidence="4" id="KW-0378">Hydrolase</keyword>
<keyword evidence="3 6" id="KW-0479">Metal-binding</keyword>
<evidence type="ECO:0000256" key="1">
    <source>
        <dbReference type="ARBA" id="ARBA00001946"/>
    </source>
</evidence>
<dbReference type="GO" id="GO:0016791">
    <property type="term" value="F:phosphatase activity"/>
    <property type="evidence" value="ECO:0007669"/>
    <property type="project" value="UniProtKB-ARBA"/>
</dbReference>
<dbReference type="Gene3D" id="3.30.540.10">
    <property type="entry name" value="Fructose-1,6-Bisphosphatase, subunit A, domain 1"/>
    <property type="match status" value="1"/>
</dbReference>
<feature type="compositionally biased region" description="Low complexity" evidence="7">
    <location>
        <begin position="129"/>
        <end position="144"/>
    </location>
</feature>
<evidence type="ECO:0000256" key="2">
    <source>
        <dbReference type="ARBA" id="ARBA00009759"/>
    </source>
</evidence>
<dbReference type="InterPro" id="IPR000760">
    <property type="entry name" value="Inositol_monophosphatase-like"/>
</dbReference>
<dbReference type="GO" id="GO:0000105">
    <property type="term" value="P:L-histidine biosynthetic process"/>
    <property type="evidence" value="ECO:0007669"/>
    <property type="project" value="TreeGrafter"/>
</dbReference>
<dbReference type="Proteomes" id="UP000198857">
    <property type="component" value="Unassembled WGS sequence"/>
</dbReference>
<dbReference type="PRINTS" id="PR00377">
    <property type="entry name" value="IMPHPHTASES"/>
</dbReference>
<reference evidence="9" key="1">
    <citation type="submission" date="2016-10" db="EMBL/GenBank/DDBJ databases">
        <authorList>
            <person name="Varghese N."/>
            <person name="Submissions S."/>
        </authorList>
    </citation>
    <scope>NUCLEOTIDE SEQUENCE [LARGE SCALE GENOMIC DNA]</scope>
    <source>
        <strain evidence="9">DSM 44208</strain>
    </source>
</reference>
<dbReference type="AlphaFoldDB" id="A0A1I5PI28"/>
<dbReference type="OrthoDB" id="9772456at2"/>
<feature type="binding site" evidence="6">
    <location>
        <position position="202"/>
    </location>
    <ligand>
        <name>Mg(2+)</name>
        <dbReference type="ChEBI" id="CHEBI:18420"/>
        <label>1</label>
        <note>catalytic</note>
    </ligand>
</feature>
<evidence type="ECO:0000256" key="5">
    <source>
        <dbReference type="ARBA" id="ARBA00022842"/>
    </source>
</evidence>
<evidence type="ECO:0000256" key="7">
    <source>
        <dbReference type="SAM" id="MobiDB-lite"/>
    </source>
</evidence>
<protein>
    <submittedName>
        <fullName evidence="8">Histidinol-phosphatase</fullName>
    </submittedName>
</protein>
<evidence type="ECO:0000313" key="8">
    <source>
        <dbReference type="EMBL" id="SFP33778.1"/>
    </source>
</evidence>
<accession>A0A1I5PI28</accession>
<gene>
    <name evidence="8" type="ORF">SAMN05660464_2843</name>
</gene>
<feature type="binding site" evidence="6">
    <location>
        <position position="67"/>
    </location>
    <ligand>
        <name>Mg(2+)</name>
        <dbReference type="ChEBI" id="CHEBI:18420"/>
        <label>1</label>
        <note>catalytic</note>
    </ligand>
</feature>